<name>A0A1X1WWG3_MYCIR</name>
<sequence>MGRYAGAFGPHAPEATYVEHNYPEQLFDTGEVQLNYAVAGEDTKPPLLLIPGQSESWWGYEAAMPLLAEHFHVHAVDLRGQGRSTRTPHRYTLDNVGNDLVRFLDGVIGKPAFISGLSSGGLASAWLSAYAKPGQVIAACWEDPPFFSSEIDPVQGPPITDSIGPLFGMWARYLGDQWSVGDWEGFVAAVPDELADWQAHVALVVGTAEPAQNLREYDPEWGKAFLSGAFAASCPHHVMLSQVKVPVLFTHHFRMIDEASGGLIGACTDVQAGRVSQLVKGAGQSLTYKSFPMMGHSMHGQDPRLFSDTLIAWFAGFRVPN</sequence>
<feature type="domain" description="AB hydrolase-1" evidence="1">
    <location>
        <begin position="47"/>
        <end position="308"/>
    </location>
</feature>
<gene>
    <name evidence="2" type="ORF">AWC12_04760</name>
</gene>
<dbReference type="AlphaFoldDB" id="A0A1X1WWG3"/>
<protein>
    <submittedName>
        <fullName evidence="2">Hydrolase</fullName>
    </submittedName>
</protein>
<dbReference type="InterPro" id="IPR029058">
    <property type="entry name" value="AB_hydrolase_fold"/>
</dbReference>
<dbReference type="SUPFAM" id="SSF53474">
    <property type="entry name" value="alpha/beta-Hydrolases"/>
    <property type="match status" value="1"/>
</dbReference>
<reference evidence="2 3" key="1">
    <citation type="submission" date="2016-01" db="EMBL/GenBank/DDBJ databases">
        <title>The new phylogeny of the genus Mycobacterium.</title>
        <authorList>
            <person name="Tarcisio F."/>
            <person name="Conor M."/>
            <person name="Antonella G."/>
            <person name="Elisabetta G."/>
            <person name="Giulia F.S."/>
            <person name="Sara T."/>
            <person name="Anna F."/>
            <person name="Clotilde B."/>
            <person name="Roberto B."/>
            <person name="Veronica D.S."/>
            <person name="Fabio R."/>
            <person name="Monica P."/>
            <person name="Olivier J."/>
            <person name="Enrico T."/>
            <person name="Nicola S."/>
        </authorList>
    </citation>
    <scope>NUCLEOTIDE SEQUENCE [LARGE SCALE GENOMIC DNA]</scope>
    <source>
        <strain evidence="2 3">DSM 45541</strain>
    </source>
</reference>
<evidence type="ECO:0000313" key="3">
    <source>
        <dbReference type="Proteomes" id="UP000193622"/>
    </source>
</evidence>
<comment type="caution">
    <text evidence="2">The sequence shown here is derived from an EMBL/GenBank/DDBJ whole genome shotgun (WGS) entry which is preliminary data.</text>
</comment>
<dbReference type="RefSeq" id="WP_085172538.1">
    <property type="nucleotide sequence ID" value="NZ_LQPC01000019.1"/>
</dbReference>
<organism evidence="2 3">
    <name type="scientific">Mycolicibacterium iranicum</name>
    <name type="common">Mycobacterium iranicum</name>
    <dbReference type="NCBI Taxonomy" id="912594"/>
    <lineage>
        <taxon>Bacteria</taxon>
        <taxon>Bacillati</taxon>
        <taxon>Actinomycetota</taxon>
        <taxon>Actinomycetes</taxon>
        <taxon>Mycobacteriales</taxon>
        <taxon>Mycobacteriaceae</taxon>
        <taxon>Mycolicibacterium</taxon>
    </lineage>
</organism>
<dbReference type="PANTHER" id="PTHR46438">
    <property type="entry name" value="ALPHA/BETA-HYDROLASES SUPERFAMILY PROTEIN"/>
    <property type="match status" value="1"/>
</dbReference>
<dbReference type="EMBL" id="LQPC01000019">
    <property type="protein sequence ID" value="ORV90873.1"/>
    <property type="molecule type" value="Genomic_DNA"/>
</dbReference>
<dbReference type="PANTHER" id="PTHR46438:SF2">
    <property type="entry name" value="ALPHA_BETA-HYDROLASES SUPERFAMILY PROTEIN"/>
    <property type="match status" value="1"/>
</dbReference>
<dbReference type="GO" id="GO:0016787">
    <property type="term" value="F:hydrolase activity"/>
    <property type="evidence" value="ECO:0007669"/>
    <property type="project" value="UniProtKB-KW"/>
</dbReference>
<proteinExistence type="predicted"/>
<dbReference type="Pfam" id="PF12697">
    <property type="entry name" value="Abhydrolase_6"/>
    <property type="match status" value="1"/>
</dbReference>
<dbReference type="Proteomes" id="UP000193622">
    <property type="component" value="Unassembled WGS sequence"/>
</dbReference>
<dbReference type="Gene3D" id="3.40.50.1820">
    <property type="entry name" value="alpha/beta hydrolase"/>
    <property type="match status" value="1"/>
</dbReference>
<evidence type="ECO:0000313" key="2">
    <source>
        <dbReference type="EMBL" id="ORV90873.1"/>
    </source>
</evidence>
<dbReference type="InterPro" id="IPR000073">
    <property type="entry name" value="AB_hydrolase_1"/>
</dbReference>
<evidence type="ECO:0000259" key="1">
    <source>
        <dbReference type="Pfam" id="PF12697"/>
    </source>
</evidence>
<accession>A0A1X1WWG3</accession>
<keyword evidence="2" id="KW-0378">Hydrolase</keyword>